<dbReference type="AlphaFoldDB" id="A0A173Y1T4"/>
<dbReference type="Proteomes" id="UP000095431">
    <property type="component" value="Unassembled WGS sequence"/>
</dbReference>
<sequence length="172" mass="20496">MENESPILYYVDKEYLKYLHKEDYRVSVKFNNRPFAGIVTLVGDRKYIIPLTSQTTEERKNAGKNKRSSLITTFVTETSGKEISNLLYNNMIPVNEQIITALEIDPETDTYESNEIRYLRKNWETIKKKAEKIFNQRYDIESHNFNFLKKTCCDFKKLEKALDQFEIRQEEK</sequence>
<proteinExistence type="predicted"/>
<dbReference type="RefSeq" id="WP_055199658.1">
    <property type="nucleotide sequence ID" value="NZ_BTHH01000002.1"/>
</dbReference>
<evidence type="ECO:0008006" key="3">
    <source>
        <dbReference type="Google" id="ProtNLM"/>
    </source>
</evidence>
<dbReference type="GO" id="GO:0003723">
    <property type="term" value="F:RNA binding"/>
    <property type="evidence" value="ECO:0007669"/>
    <property type="project" value="InterPro"/>
</dbReference>
<dbReference type="InterPro" id="IPR025911">
    <property type="entry name" value="ToxN/AbiQ_toxin"/>
</dbReference>
<name>A0A173Y1T4_9FIRM</name>
<dbReference type="Pfam" id="PF13958">
    <property type="entry name" value="ToxN_toxin"/>
    <property type="match status" value="1"/>
</dbReference>
<evidence type="ECO:0000313" key="2">
    <source>
        <dbReference type="Proteomes" id="UP000095431"/>
    </source>
</evidence>
<organism evidence="1 2">
    <name type="scientific">Blautia wexlerae</name>
    <dbReference type="NCBI Taxonomy" id="418240"/>
    <lineage>
        <taxon>Bacteria</taxon>
        <taxon>Bacillati</taxon>
        <taxon>Bacillota</taxon>
        <taxon>Clostridia</taxon>
        <taxon>Lachnospirales</taxon>
        <taxon>Lachnospiraceae</taxon>
        <taxon>Blautia</taxon>
    </lineage>
</organism>
<dbReference type="EMBL" id="CYZN01000003">
    <property type="protein sequence ID" value="CUN56668.1"/>
    <property type="molecule type" value="Genomic_DNA"/>
</dbReference>
<protein>
    <recommendedName>
        <fullName evidence="3">Type III toxin-antitoxin system ToxN/AbiQ family toxin</fullName>
    </recommendedName>
</protein>
<reference evidence="1 2" key="1">
    <citation type="submission" date="2015-09" db="EMBL/GenBank/DDBJ databases">
        <authorList>
            <consortium name="Pathogen Informatics"/>
        </authorList>
    </citation>
    <scope>NUCLEOTIDE SEQUENCE [LARGE SCALE GENOMIC DNA]</scope>
    <source>
        <strain evidence="1 2">2789STDY5834863</strain>
    </source>
</reference>
<dbReference type="InterPro" id="IPR053735">
    <property type="entry name" value="Type_III_TA_endoRNase"/>
</dbReference>
<dbReference type="Gene3D" id="3.10.129.130">
    <property type="match status" value="1"/>
</dbReference>
<gene>
    <name evidence="1" type="ORF">ERS852478_00476</name>
</gene>
<accession>A0A173Y1T4</accession>
<dbReference type="GO" id="GO:0004521">
    <property type="term" value="F:RNA endonuclease activity"/>
    <property type="evidence" value="ECO:0007669"/>
    <property type="project" value="InterPro"/>
</dbReference>
<evidence type="ECO:0000313" key="1">
    <source>
        <dbReference type="EMBL" id="CUN56668.1"/>
    </source>
</evidence>